<comment type="caution">
    <text evidence="1">The sequence shown here is derived from an EMBL/GenBank/DDBJ whole genome shotgun (WGS) entry which is preliminary data.</text>
</comment>
<keyword evidence="2" id="KW-1185">Reference proteome</keyword>
<accession>A0A8J5WC61</accession>
<dbReference type="AlphaFoldDB" id="A0A8J5WC61"/>
<protein>
    <submittedName>
        <fullName evidence="1">Uncharacterized protein</fullName>
    </submittedName>
</protein>
<dbReference type="EMBL" id="JAAALK010000082">
    <property type="protein sequence ID" value="KAG8088058.1"/>
    <property type="molecule type" value="Genomic_DNA"/>
</dbReference>
<gene>
    <name evidence="1" type="ORF">GUJ93_ZPchr0010g8768</name>
</gene>
<evidence type="ECO:0000313" key="2">
    <source>
        <dbReference type="Proteomes" id="UP000729402"/>
    </source>
</evidence>
<dbReference type="Proteomes" id="UP000729402">
    <property type="component" value="Unassembled WGS sequence"/>
</dbReference>
<sequence>MVARGDDVQRGYHDEEGGAPCWRRGGAGAALSSGRHRVTTASGQRHVAFRGSEAGAHVWLVHACVKLGERVRRWRGNATAGELGAKELQARAGSGGVSQHTGHSAAGAFVAITVYCSSSSLSHRQASACESDPRRANGIPCANKLEELLGVSMDAHTPHDEPAVYLPQSRVKLY</sequence>
<proteinExistence type="predicted"/>
<evidence type="ECO:0000313" key="1">
    <source>
        <dbReference type="EMBL" id="KAG8088058.1"/>
    </source>
</evidence>
<organism evidence="1 2">
    <name type="scientific">Zizania palustris</name>
    <name type="common">Northern wild rice</name>
    <dbReference type="NCBI Taxonomy" id="103762"/>
    <lineage>
        <taxon>Eukaryota</taxon>
        <taxon>Viridiplantae</taxon>
        <taxon>Streptophyta</taxon>
        <taxon>Embryophyta</taxon>
        <taxon>Tracheophyta</taxon>
        <taxon>Spermatophyta</taxon>
        <taxon>Magnoliopsida</taxon>
        <taxon>Liliopsida</taxon>
        <taxon>Poales</taxon>
        <taxon>Poaceae</taxon>
        <taxon>BOP clade</taxon>
        <taxon>Oryzoideae</taxon>
        <taxon>Oryzeae</taxon>
        <taxon>Zizaniinae</taxon>
        <taxon>Zizania</taxon>
    </lineage>
</organism>
<reference evidence="1" key="2">
    <citation type="submission" date="2021-02" db="EMBL/GenBank/DDBJ databases">
        <authorList>
            <person name="Kimball J.A."/>
            <person name="Haas M.W."/>
            <person name="Macchietto M."/>
            <person name="Kono T."/>
            <person name="Duquette J."/>
            <person name="Shao M."/>
        </authorList>
    </citation>
    <scope>NUCLEOTIDE SEQUENCE</scope>
    <source>
        <tissue evidence="1">Fresh leaf tissue</tissue>
    </source>
</reference>
<reference evidence="1" key="1">
    <citation type="journal article" date="2021" name="bioRxiv">
        <title>Whole Genome Assembly and Annotation of Northern Wild Rice, Zizania palustris L., Supports a Whole Genome Duplication in the Zizania Genus.</title>
        <authorList>
            <person name="Haas M."/>
            <person name="Kono T."/>
            <person name="Macchietto M."/>
            <person name="Millas R."/>
            <person name="McGilp L."/>
            <person name="Shao M."/>
            <person name="Duquette J."/>
            <person name="Hirsch C.N."/>
            <person name="Kimball J."/>
        </authorList>
    </citation>
    <scope>NUCLEOTIDE SEQUENCE</scope>
    <source>
        <tissue evidence="1">Fresh leaf tissue</tissue>
    </source>
</reference>
<name>A0A8J5WC61_ZIZPA</name>